<dbReference type="EMBL" id="JAEUGD010000067">
    <property type="protein sequence ID" value="MBL6449840.1"/>
    <property type="molecule type" value="Genomic_DNA"/>
</dbReference>
<evidence type="ECO:0000313" key="2">
    <source>
        <dbReference type="Proteomes" id="UP000614216"/>
    </source>
</evidence>
<evidence type="ECO:0000313" key="1">
    <source>
        <dbReference type="EMBL" id="MBL6449840.1"/>
    </source>
</evidence>
<proteinExistence type="predicted"/>
<dbReference type="AlphaFoldDB" id="A0A937KGV5"/>
<comment type="caution">
    <text evidence="1">The sequence shown here is derived from an EMBL/GenBank/DDBJ whole genome shotgun (WGS) entry which is preliminary data.</text>
</comment>
<accession>A0A937KGV5</accession>
<dbReference type="Proteomes" id="UP000614216">
    <property type="component" value="Unassembled WGS sequence"/>
</dbReference>
<organism evidence="1 2">
    <name type="scientific">Fulvivirga marina</name>
    <dbReference type="NCBI Taxonomy" id="2494733"/>
    <lineage>
        <taxon>Bacteria</taxon>
        <taxon>Pseudomonadati</taxon>
        <taxon>Bacteroidota</taxon>
        <taxon>Cytophagia</taxon>
        <taxon>Cytophagales</taxon>
        <taxon>Fulvivirgaceae</taxon>
        <taxon>Fulvivirga</taxon>
    </lineage>
</organism>
<reference evidence="1" key="1">
    <citation type="submission" date="2021-01" db="EMBL/GenBank/DDBJ databases">
        <title>Fulvivirga kasyanovii gen. nov., sp nov., a novel member of the phylum Bacteroidetes isolated from seawater in a mussel farm.</title>
        <authorList>
            <person name="Zhao L.-H."/>
            <person name="Wang Z.-J."/>
        </authorList>
    </citation>
    <scope>NUCLEOTIDE SEQUENCE</scope>
    <source>
        <strain evidence="1">29W222</strain>
    </source>
</reference>
<gene>
    <name evidence="1" type="ORF">JMN32_26245</name>
</gene>
<name>A0A937KGV5_9BACT</name>
<protein>
    <submittedName>
        <fullName evidence="1">Uncharacterized protein</fullName>
    </submittedName>
</protein>
<keyword evidence="2" id="KW-1185">Reference proteome</keyword>
<sequence>MSSHHFVREDQEPAVFVLEQVNQGILFQLLEWSPRLIVAQKAVELITSLGVKIDVVLCDEDLCDNFRDMLAFQMPVRFVVMEQNETCYAQGISFLVRQGCKAVHILGEIPYEEMKQLSVAFPLDIAVWNNDYKWNCCRSGQFRKWVTAGSSFIINAREQIKFQVDTTFKRRLVHDDLIVDLLEDGMISFQCMGPFWLGEYIN</sequence>
<dbReference type="RefSeq" id="WP_202859381.1">
    <property type="nucleotide sequence ID" value="NZ_JAEUGD010000067.1"/>
</dbReference>